<dbReference type="SMART" id="SM00448">
    <property type="entry name" value="REC"/>
    <property type="match status" value="1"/>
</dbReference>
<dbReference type="InterPro" id="IPR011006">
    <property type="entry name" value="CheY-like_superfamily"/>
</dbReference>
<dbReference type="Gene3D" id="3.40.50.2300">
    <property type="match status" value="1"/>
</dbReference>
<dbReference type="InterPro" id="IPR036890">
    <property type="entry name" value="HATPase_C_sf"/>
</dbReference>
<feature type="region of interest" description="Disordered" evidence="6">
    <location>
        <begin position="801"/>
        <end position="876"/>
    </location>
</feature>
<keyword evidence="3" id="KW-0808">Transferase</keyword>
<dbReference type="SMART" id="SM00387">
    <property type="entry name" value="HATPase_c"/>
    <property type="match status" value="1"/>
</dbReference>
<dbReference type="GO" id="GO:0000155">
    <property type="term" value="F:phosphorelay sensor kinase activity"/>
    <property type="evidence" value="ECO:0007669"/>
    <property type="project" value="TreeGrafter"/>
</dbReference>
<evidence type="ECO:0000256" key="7">
    <source>
        <dbReference type="SAM" id="Phobius"/>
    </source>
</evidence>
<feature type="compositionally biased region" description="Polar residues" evidence="6">
    <location>
        <begin position="1"/>
        <end position="18"/>
    </location>
</feature>
<feature type="compositionally biased region" description="Low complexity" evidence="6">
    <location>
        <begin position="828"/>
        <end position="845"/>
    </location>
</feature>
<organism evidence="11">
    <name type="scientific">Laccaria bicolor (strain S238N-H82 / ATCC MYA-4686)</name>
    <name type="common">Bicoloured deceiver</name>
    <name type="synonym">Laccaria laccata var. bicolor</name>
    <dbReference type="NCBI Taxonomy" id="486041"/>
    <lineage>
        <taxon>Eukaryota</taxon>
        <taxon>Fungi</taxon>
        <taxon>Dikarya</taxon>
        <taxon>Basidiomycota</taxon>
        <taxon>Agaricomycotina</taxon>
        <taxon>Agaricomycetes</taxon>
        <taxon>Agaricomycetidae</taxon>
        <taxon>Agaricales</taxon>
        <taxon>Agaricineae</taxon>
        <taxon>Hydnangiaceae</taxon>
        <taxon>Laccaria</taxon>
    </lineage>
</organism>
<feature type="compositionally biased region" description="Low complexity" evidence="6">
    <location>
        <begin position="902"/>
        <end position="912"/>
    </location>
</feature>
<evidence type="ECO:0000259" key="9">
    <source>
        <dbReference type="PROSITE" id="PS50110"/>
    </source>
</evidence>
<comment type="catalytic activity">
    <reaction evidence="1">
        <text>ATP + protein L-histidine = ADP + protein N-phospho-L-histidine.</text>
        <dbReference type="EC" id="2.7.13.3"/>
    </reaction>
</comment>
<evidence type="ECO:0000256" key="5">
    <source>
        <dbReference type="PROSITE-ProRule" id="PRU00169"/>
    </source>
</evidence>
<dbReference type="Pfam" id="PF02518">
    <property type="entry name" value="HATPase_c"/>
    <property type="match status" value="1"/>
</dbReference>
<dbReference type="RefSeq" id="XP_001874486.1">
    <property type="nucleotide sequence ID" value="XM_001874451.1"/>
</dbReference>
<feature type="transmembrane region" description="Helical" evidence="7">
    <location>
        <begin position="226"/>
        <end position="245"/>
    </location>
</feature>
<dbReference type="Pfam" id="PF00072">
    <property type="entry name" value="Response_reg"/>
    <property type="match status" value="1"/>
</dbReference>
<feature type="compositionally biased region" description="Low complexity" evidence="6">
    <location>
        <begin position="805"/>
        <end position="816"/>
    </location>
</feature>
<keyword evidence="4" id="KW-0418">Kinase</keyword>
<dbReference type="SUPFAM" id="SSF52172">
    <property type="entry name" value="CheY-like"/>
    <property type="match status" value="1"/>
</dbReference>
<dbReference type="InterPro" id="IPR004358">
    <property type="entry name" value="Sig_transdc_His_kin-like_C"/>
</dbReference>
<dbReference type="GO" id="GO:0009927">
    <property type="term" value="F:histidine phosphotransfer kinase activity"/>
    <property type="evidence" value="ECO:0007669"/>
    <property type="project" value="TreeGrafter"/>
</dbReference>
<dbReference type="InterPro" id="IPR005467">
    <property type="entry name" value="His_kinase_dom"/>
</dbReference>
<dbReference type="EC" id="2.7.13.3" evidence="2"/>
<accession>B0CTI1</accession>
<dbReference type="STRING" id="486041.B0CTI1"/>
<dbReference type="GeneID" id="6070888"/>
<keyword evidence="7" id="KW-1133">Transmembrane helix</keyword>
<feature type="transmembrane region" description="Helical" evidence="7">
    <location>
        <begin position="345"/>
        <end position="364"/>
    </location>
</feature>
<evidence type="ECO:0000259" key="8">
    <source>
        <dbReference type="PROSITE" id="PS50109"/>
    </source>
</evidence>
<evidence type="ECO:0000256" key="1">
    <source>
        <dbReference type="ARBA" id="ARBA00000085"/>
    </source>
</evidence>
<protein>
    <recommendedName>
        <fullName evidence="2">histidine kinase</fullName>
        <ecNumber evidence="2">2.7.13.3</ecNumber>
    </recommendedName>
</protein>
<feature type="domain" description="Response regulatory" evidence="9">
    <location>
        <begin position="945"/>
        <end position="1095"/>
    </location>
</feature>
<feature type="modified residue" description="4-aspartylphosphate" evidence="5">
    <location>
        <position position="1030"/>
    </location>
</feature>
<dbReference type="AlphaFoldDB" id="B0CTI1"/>
<keyword evidence="11" id="KW-1185">Reference proteome</keyword>
<dbReference type="SUPFAM" id="SSF55874">
    <property type="entry name" value="ATPase domain of HSP90 chaperone/DNA topoisomerase II/histidine kinase"/>
    <property type="match status" value="1"/>
</dbReference>
<dbReference type="PROSITE" id="PS50109">
    <property type="entry name" value="HIS_KIN"/>
    <property type="match status" value="1"/>
</dbReference>
<dbReference type="PANTHER" id="PTHR43047">
    <property type="entry name" value="TWO-COMPONENT HISTIDINE PROTEIN KINASE"/>
    <property type="match status" value="1"/>
</dbReference>
<dbReference type="EMBL" id="DS547092">
    <property type="protein sequence ID" value="EDR13927.1"/>
    <property type="molecule type" value="Genomic_DNA"/>
</dbReference>
<feature type="region of interest" description="Disordered" evidence="6">
    <location>
        <begin position="1"/>
        <end position="79"/>
    </location>
</feature>
<evidence type="ECO:0000256" key="3">
    <source>
        <dbReference type="ARBA" id="ARBA00022679"/>
    </source>
</evidence>
<feature type="compositionally biased region" description="Basic and acidic residues" evidence="6">
    <location>
        <begin position="817"/>
        <end position="826"/>
    </location>
</feature>
<dbReference type="Proteomes" id="UP000001194">
    <property type="component" value="Unassembled WGS sequence"/>
</dbReference>
<keyword evidence="7" id="KW-0472">Membrane</keyword>
<feature type="domain" description="Histidine kinase" evidence="8">
    <location>
        <begin position="426"/>
        <end position="725"/>
    </location>
</feature>
<dbReference type="Gene3D" id="3.30.565.10">
    <property type="entry name" value="Histidine kinase-like ATPase, C-terminal domain"/>
    <property type="match status" value="1"/>
</dbReference>
<feature type="transmembrane region" description="Helical" evidence="7">
    <location>
        <begin position="257"/>
        <end position="277"/>
    </location>
</feature>
<evidence type="ECO:0000256" key="4">
    <source>
        <dbReference type="ARBA" id="ARBA00022777"/>
    </source>
</evidence>
<reference evidence="10 11" key="1">
    <citation type="journal article" date="2008" name="Nature">
        <title>The genome of Laccaria bicolor provides insights into mycorrhizal symbiosis.</title>
        <authorList>
            <person name="Martin F."/>
            <person name="Aerts A."/>
            <person name="Ahren D."/>
            <person name="Brun A."/>
            <person name="Danchin E.G.J."/>
            <person name="Duchaussoy F."/>
            <person name="Gibon J."/>
            <person name="Kohler A."/>
            <person name="Lindquist E."/>
            <person name="Pereda V."/>
            <person name="Salamov A."/>
            <person name="Shapiro H.J."/>
            <person name="Wuyts J."/>
            <person name="Blaudez D."/>
            <person name="Buee M."/>
            <person name="Brokstein P."/>
            <person name="Canbaeck B."/>
            <person name="Cohen D."/>
            <person name="Courty P.E."/>
            <person name="Coutinho P.M."/>
            <person name="Delaruelle C."/>
            <person name="Detter J.C."/>
            <person name="Deveau A."/>
            <person name="DiFazio S."/>
            <person name="Duplessis S."/>
            <person name="Fraissinet-Tachet L."/>
            <person name="Lucic E."/>
            <person name="Frey-Klett P."/>
            <person name="Fourrey C."/>
            <person name="Feussner I."/>
            <person name="Gay G."/>
            <person name="Grimwood J."/>
            <person name="Hoegger P.J."/>
            <person name="Jain P."/>
            <person name="Kilaru S."/>
            <person name="Labbe J."/>
            <person name="Lin Y.C."/>
            <person name="Legue V."/>
            <person name="Le Tacon F."/>
            <person name="Marmeisse R."/>
            <person name="Melayah D."/>
            <person name="Montanini B."/>
            <person name="Muratet M."/>
            <person name="Nehls U."/>
            <person name="Niculita-Hirzel H."/>
            <person name="Oudot-Le Secq M.P."/>
            <person name="Peter M."/>
            <person name="Quesneville H."/>
            <person name="Rajashekar B."/>
            <person name="Reich M."/>
            <person name="Rouhier N."/>
            <person name="Schmutz J."/>
            <person name="Yin T."/>
            <person name="Chalot M."/>
            <person name="Henrissat B."/>
            <person name="Kuees U."/>
            <person name="Lucas S."/>
            <person name="Van de Peer Y."/>
            <person name="Podila G.K."/>
            <person name="Polle A."/>
            <person name="Pukkila P.J."/>
            <person name="Richardson P.M."/>
            <person name="Rouze P."/>
            <person name="Sanders I.R."/>
            <person name="Stajich J.E."/>
            <person name="Tunlid A."/>
            <person name="Tuskan G."/>
            <person name="Grigoriev I.V."/>
        </authorList>
    </citation>
    <scope>NUCLEOTIDE SEQUENCE [LARGE SCALE GENOMIC DNA]</scope>
    <source>
        <strain evidence="11">S238N-H82 / ATCC MYA-4686</strain>
    </source>
</reference>
<evidence type="ECO:0000256" key="2">
    <source>
        <dbReference type="ARBA" id="ARBA00012438"/>
    </source>
</evidence>
<dbReference type="PANTHER" id="PTHR43047:SF66">
    <property type="entry name" value="HISKA"/>
    <property type="match status" value="1"/>
</dbReference>
<proteinExistence type="predicted"/>
<dbReference type="InterPro" id="IPR001789">
    <property type="entry name" value="Sig_transdc_resp-reg_receiver"/>
</dbReference>
<name>B0CTI1_LACBS</name>
<dbReference type="KEGG" id="lbc:LACBIDRAFT_305139"/>
<evidence type="ECO:0000313" key="11">
    <source>
        <dbReference type="Proteomes" id="UP000001194"/>
    </source>
</evidence>
<gene>
    <name evidence="10" type="ORF">LACBIDRAFT_305139</name>
</gene>
<feature type="compositionally biased region" description="Polar residues" evidence="6">
    <location>
        <begin position="891"/>
        <end position="901"/>
    </location>
</feature>
<dbReference type="GO" id="GO:0005886">
    <property type="term" value="C:plasma membrane"/>
    <property type="evidence" value="ECO:0007669"/>
    <property type="project" value="TreeGrafter"/>
</dbReference>
<dbReference type="InParanoid" id="B0CTI1"/>
<dbReference type="InterPro" id="IPR003594">
    <property type="entry name" value="HATPase_dom"/>
</dbReference>
<sequence length="1110" mass="123825">MTLWSTKFSGNSAASSSKWPEEVTLPSLNIRPRTSEKRQASFHTELDMPTTAPTTTVDDDVLPPPALHNSGGQFSRNRRKTARISGLAVHWARFKKRLATGPAPSSSSVVEESVVESIFTRRLQCYQDDEEVNEVVVDRAWSEDIKSSVTNSDLVGSPDKTGSQLNHGASDSESAVYEGFWSRNQMLIFLRWRVWPSLVKIFNSRFLDDKSEEHYSQESWFLKKHLALYTSIWLVLNWILGCAFIPRNPVVTQDKIFYFVIAPIVSIPVVFMVLYDWPRRRPYIYQGFLGLSIWCWSFYQVIFILSCGYYSPSPNCQGRDFMAIFYYATALQAVALFGLRLNRFPAAMGALLFFLFASITMIPLKTSWARTMINFFVFHSFLIYVHYMWENSERRLYTLRDELKIQFKAKQKAQINERKAADSKRRLTSYVRVPLNTAILAVQNMEASHMIMKDQEIEFNALCGSLSMMSKVLNDVLDFNRMDGGRFEILSRPYAFHQVMRSLFVPLRLAADARGLQFETYLDPNIDLVARRVSYEALGETKESIQKHLTEHPSMDGIVAGDEARLRQIITNLASNGCKFTETGGKLTVKTMLIVPEAKSLDPFGGPITEPVMLFSEGDQLHPLSTSYLTQHNMQHDKARPPLEYIVVRIEVTDTGVGIRPRDMAESKLFSAFTQTEQGRQQGGKGTGLGLALVRQIVKLSGGRLGVRSKVGEGSTFWVELPLGVGRETLKTALPDLSPEGTAHSGSEKVHDLTTELAFSAMTLGERQSIPVSTSQTTSRTTAAMHSIMEQGGRVELVLRKPDYGSPRSSSSGACASKKEVEKSHDCTTPVQTPQQSSPDTSTETPPDDTPTETPFDDTSTKTLDDLTTPTEENILRQNRPKFVLIPHPPTFSSENQPPATSSTLSSMSSGSSHGINPMTLFDQGYTRGSPASSNVAIPIEPGLSVLVVDDDHITRSLMKRLLTRLGCAVSVAENGEMALEMILGHQGLFGSTPSSDSSGSNCGPILERRQNLRADVIFEEGKYAVVFLDNQMPVMSGLKAVEKLRQLGRKDFIVGVTGNALLSDQQEYLEAGVDRVLTKPVYERSLRDILGEAEERRKTWTSKADSEPL</sequence>
<evidence type="ECO:0000313" key="10">
    <source>
        <dbReference type="EMBL" id="EDR13927.1"/>
    </source>
</evidence>
<dbReference type="CDD" id="cd17546">
    <property type="entry name" value="REC_hyHK_CKI1_RcsC-like"/>
    <property type="match status" value="1"/>
</dbReference>
<feature type="transmembrane region" description="Helical" evidence="7">
    <location>
        <begin position="283"/>
        <end position="309"/>
    </location>
</feature>
<dbReference type="PRINTS" id="PR00344">
    <property type="entry name" value="BCTRLSENSOR"/>
</dbReference>
<feature type="region of interest" description="Disordered" evidence="6">
    <location>
        <begin position="888"/>
        <end position="912"/>
    </location>
</feature>
<dbReference type="OrthoDB" id="60033at2759"/>
<feature type="transmembrane region" description="Helical" evidence="7">
    <location>
        <begin position="321"/>
        <end position="339"/>
    </location>
</feature>
<dbReference type="HOGENOM" id="CLU_006108_0_0_1"/>
<dbReference type="PROSITE" id="PS50110">
    <property type="entry name" value="RESPONSE_REGULATORY"/>
    <property type="match status" value="1"/>
</dbReference>
<keyword evidence="7" id="KW-0812">Transmembrane</keyword>
<feature type="transmembrane region" description="Helical" evidence="7">
    <location>
        <begin position="371"/>
        <end position="389"/>
    </location>
</feature>
<evidence type="ECO:0000256" key="6">
    <source>
        <dbReference type="SAM" id="MobiDB-lite"/>
    </source>
</evidence>
<keyword evidence="5" id="KW-0597">Phosphoprotein</keyword>